<keyword evidence="24" id="KW-1185">Reference proteome</keyword>
<keyword evidence="5" id="KW-0548">Nucleotidyltransferase</keyword>
<evidence type="ECO:0000256" key="20">
    <source>
        <dbReference type="ARBA" id="ARBA00049244"/>
    </source>
</evidence>
<evidence type="ECO:0000256" key="17">
    <source>
        <dbReference type="ARBA" id="ARBA00023113"/>
    </source>
</evidence>
<dbReference type="GO" id="GO:0032196">
    <property type="term" value="P:transposition"/>
    <property type="evidence" value="ECO:0007669"/>
    <property type="project" value="UniProtKB-KW"/>
</dbReference>
<dbReference type="InterPro" id="IPR057670">
    <property type="entry name" value="SH3_retrovirus"/>
</dbReference>
<dbReference type="InterPro" id="IPR001584">
    <property type="entry name" value="Integrase_cat-core"/>
</dbReference>
<keyword evidence="14" id="KW-0229">DNA integration</keyword>
<dbReference type="Proteomes" id="UP000249464">
    <property type="component" value="Unassembled WGS sequence"/>
</dbReference>
<keyword evidence="17" id="KW-0917">Virion maturation</keyword>
<dbReference type="Pfam" id="PF25597">
    <property type="entry name" value="SH3_retrovirus"/>
    <property type="match status" value="1"/>
</dbReference>
<evidence type="ECO:0000256" key="18">
    <source>
        <dbReference type="ARBA" id="ARBA00023172"/>
    </source>
</evidence>
<keyword evidence="8" id="KW-0547">Nucleotide-binding</keyword>
<keyword evidence="16" id="KW-0239">DNA-directed DNA polymerase</keyword>
<keyword evidence="3" id="KW-1188">Viral release from host cell</keyword>
<evidence type="ECO:0000256" key="19">
    <source>
        <dbReference type="ARBA" id="ARBA00048173"/>
    </source>
</evidence>
<dbReference type="InterPro" id="IPR012337">
    <property type="entry name" value="RNaseH-like_sf"/>
</dbReference>
<reference evidence="23 24" key="1">
    <citation type="submission" date="2016-11" db="EMBL/GenBank/DDBJ databases">
        <authorList>
            <person name="Jaros S."/>
            <person name="Januszkiewicz K."/>
            <person name="Wedrychowicz H."/>
        </authorList>
    </citation>
    <scope>NUCLEOTIDE SEQUENCE [LARGE SCALE GENOMIC DNA]</scope>
</reference>
<evidence type="ECO:0000313" key="24">
    <source>
        <dbReference type="Proteomes" id="UP000249464"/>
    </source>
</evidence>
<dbReference type="PANTHER" id="PTHR42648:SF11">
    <property type="entry name" value="TRANSPOSON TY4-P GAG-POL POLYPROTEIN"/>
    <property type="match status" value="1"/>
</dbReference>
<dbReference type="GO" id="GO:0005524">
    <property type="term" value="F:ATP binding"/>
    <property type="evidence" value="ECO:0007669"/>
    <property type="project" value="UniProtKB-KW"/>
</dbReference>
<keyword evidence="6" id="KW-0540">Nuclease</keyword>
<keyword evidence="18" id="KW-0233">DNA recombination</keyword>
<evidence type="ECO:0000256" key="1">
    <source>
        <dbReference type="ARBA" id="ARBA00002180"/>
    </source>
</evidence>
<keyword evidence="4" id="KW-0645">Protease</keyword>
<dbReference type="GO" id="GO:0003887">
    <property type="term" value="F:DNA-directed DNA polymerase activity"/>
    <property type="evidence" value="ECO:0007669"/>
    <property type="project" value="UniProtKB-KW"/>
</dbReference>
<keyword evidence="11" id="KW-0067">ATP-binding</keyword>
<feature type="compositionally biased region" description="Basic residues" evidence="21">
    <location>
        <begin position="805"/>
        <end position="823"/>
    </location>
</feature>
<feature type="region of interest" description="Disordered" evidence="21">
    <location>
        <begin position="793"/>
        <end position="839"/>
    </location>
</feature>
<organism evidence="23 24">
    <name type="scientific">Microbotryum silenes-dioicae</name>
    <dbReference type="NCBI Taxonomy" id="796604"/>
    <lineage>
        <taxon>Eukaryota</taxon>
        <taxon>Fungi</taxon>
        <taxon>Dikarya</taxon>
        <taxon>Basidiomycota</taxon>
        <taxon>Pucciniomycotina</taxon>
        <taxon>Microbotryomycetes</taxon>
        <taxon>Microbotryales</taxon>
        <taxon>Microbotryaceae</taxon>
        <taxon>Microbotryum</taxon>
    </lineage>
</organism>
<feature type="region of interest" description="Disordered" evidence="21">
    <location>
        <begin position="1"/>
        <end position="30"/>
    </location>
</feature>
<dbReference type="SUPFAM" id="SSF53098">
    <property type="entry name" value="Ribonuclease H-like"/>
    <property type="match status" value="1"/>
</dbReference>
<keyword evidence="9" id="KW-0255">Endonuclease</keyword>
<protein>
    <submittedName>
        <fullName evidence="23">BQ5605_C006g03784 protein</fullName>
    </submittedName>
</protein>
<dbReference type="PROSITE" id="PS50994">
    <property type="entry name" value="INTEGRASE"/>
    <property type="match status" value="1"/>
</dbReference>
<proteinExistence type="predicted"/>
<evidence type="ECO:0000256" key="13">
    <source>
        <dbReference type="ARBA" id="ARBA00022884"/>
    </source>
</evidence>
<feature type="compositionally biased region" description="Polar residues" evidence="21">
    <location>
        <begin position="902"/>
        <end position="913"/>
    </location>
</feature>
<keyword evidence="10" id="KW-0378">Hydrolase</keyword>
<dbReference type="GO" id="GO:0004519">
    <property type="term" value="F:endonuclease activity"/>
    <property type="evidence" value="ECO:0007669"/>
    <property type="project" value="UniProtKB-KW"/>
</dbReference>
<evidence type="ECO:0000256" key="10">
    <source>
        <dbReference type="ARBA" id="ARBA00022801"/>
    </source>
</evidence>
<dbReference type="Gene3D" id="3.30.420.10">
    <property type="entry name" value="Ribonuclease H-like superfamily/Ribonuclease H"/>
    <property type="match status" value="1"/>
</dbReference>
<keyword evidence="13" id="KW-0694">RNA-binding</keyword>
<feature type="region of interest" description="Disordered" evidence="21">
    <location>
        <begin position="863"/>
        <end position="932"/>
    </location>
</feature>
<dbReference type="GO" id="GO:0006508">
    <property type="term" value="P:proteolysis"/>
    <property type="evidence" value="ECO:0007669"/>
    <property type="project" value="UniProtKB-KW"/>
</dbReference>
<dbReference type="GO" id="GO:0046872">
    <property type="term" value="F:metal ion binding"/>
    <property type="evidence" value="ECO:0007669"/>
    <property type="project" value="UniProtKB-KW"/>
</dbReference>
<evidence type="ECO:0000259" key="22">
    <source>
        <dbReference type="PROSITE" id="PS50994"/>
    </source>
</evidence>
<comment type="catalytic activity">
    <reaction evidence="20">
        <text>DNA(n) + a 2'-deoxyribonucleoside 5'-triphosphate = DNA(n+1) + diphosphate</text>
        <dbReference type="Rhea" id="RHEA:22508"/>
        <dbReference type="Rhea" id="RHEA-COMP:17339"/>
        <dbReference type="Rhea" id="RHEA-COMP:17340"/>
        <dbReference type="ChEBI" id="CHEBI:33019"/>
        <dbReference type="ChEBI" id="CHEBI:61560"/>
        <dbReference type="ChEBI" id="CHEBI:173112"/>
        <dbReference type="EC" id="2.7.7.7"/>
    </reaction>
</comment>
<evidence type="ECO:0000256" key="11">
    <source>
        <dbReference type="ARBA" id="ARBA00022840"/>
    </source>
</evidence>
<keyword evidence="16" id="KW-0808">Transferase</keyword>
<dbReference type="GO" id="GO:0006310">
    <property type="term" value="P:DNA recombination"/>
    <property type="evidence" value="ECO:0007669"/>
    <property type="project" value="UniProtKB-KW"/>
</dbReference>
<gene>
    <name evidence="23" type="primary">BQ5605_C006g03784</name>
    <name evidence="23" type="ORF">BQ5605_C006G03784</name>
</gene>
<evidence type="ECO:0000256" key="5">
    <source>
        <dbReference type="ARBA" id="ARBA00022695"/>
    </source>
</evidence>
<evidence type="ECO:0000256" key="4">
    <source>
        <dbReference type="ARBA" id="ARBA00022670"/>
    </source>
</evidence>
<dbReference type="InterPro" id="IPR054722">
    <property type="entry name" value="PolX-like_BBD"/>
</dbReference>
<evidence type="ECO:0000256" key="14">
    <source>
        <dbReference type="ARBA" id="ARBA00022908"/>
    </source>
</evidence>
<dbReference type="InterPro" id="IPR039537">
    <property type="entry name" value="Retrotran_Ty1/copia-like"/>
</dbReference>
<keyword evidence="2" id="KW-0815">Transposition</keyword>
<keyword evidence="15" id="KW-0695">RNA-directed DNA polymerase</keyword>
<evidence type="ECO:0000256" key="6">
    <source>
        <dbReference type="ARBA" id="ARBA00022722"/>
    </source>
</evidence>
<dbReference type="GO" id="GO:0015074">
    <property type="term" value="P:DNA integration"/>
    <property type="evidence" value="ECO:0007669"/>
    <property type="project" value="UniProtKB-KW"/>
</dbReference>
<evidence type="ECO:0000256" key="15">
    <source>
        <dbReference type="ARBA" id="ARBA00022918"/>
    </source>
</evidence>
<dbReference type="GO" id="GO:0005634">
    <property type="term" value="C:nucleus"/>
    <property type="evidence" value="ECO:0007669"/>
    <property type="project" value="UniProtKB-ARBA"/>
</dbReference>
<dbReference type="PANTHER" id="PTHR42648">
    <property type="entry name" value="TRANSPOSASE, PUTATIVE-RELATED"/>
    <property type="match status" value="1"/>
</dbReference>
<keyword evidence="12" id="KW-0460">Magnesium</keyword>
<dbReference type="InterPro" id="IPR036397">
    <property type="entry name" value="RNaseH_sf"/>
</dbReference>
<evidence type="ECO:0000256" key="21">
    <source>
        <dbReference type="SAM" id="MobiDB-lite"/>
    </source>
</evidence>
<evidence type="ECO:0000256" key="7">
    <source>
        <dbReference type="ARBA" id="ARBA00022723"/>
    </source>
</evidence>
<comment type="function">
    <text evidence="1">The aspartyl protease (PR) mediates the proteolytic cleavages of the Gag and Gag-Pol polyproteins after assembly of the VLP.</text>
</comment>
<name>A0A2X0M983_9BASI</name>
<dbReference type="AlphaFoldDB" id="A0A2X0M983"/>
<evidence type="ECO:0000256" key="3">
    <source>
        <dbReference type="ARBA" id="ARBA00022612"/>
    </source>
</evidence>
<dbReference type="EMBL" id="FQNC01000044">
    <property type="protein sequence ID" value="SGY53642.1"/>
    <property type="molecule type" value="Genomic_DNA"/>
</dbReference>
<feature type="compositionally biased region" description="Low complexity" evidence="21">
    <location>
        <begin position="13"/>
        <end position="26"/>
    </location>
</feature>
<evidence type="ECO:0000256" key="12">
    <source>
        <dbReference type="ARBA" id="ARBA00022842"/>
    </source>
</evidence>
<evidence type="ECO:0000256" key="2">
    <source>
        <dbReference type="ARBA" id="ARBA00022578"/>
    </source>
</evidence>
<evidence type="ECO:0000256" key="9">
    <source>
        <dbReference type="ARBA" id="ARBA00022759"/>
    </source>
</evidence>
<evidence type="ECO:0000256" key="16">
    <source>
        <dbReference type="ARBA" id="ARBA00022932"/>
    </source>
</evidence>
<feature type="domain" description="Integrase catalytic" evidence="22">
    <location>
        <begin position="469"/>
        <end position="642"/>
    </location>
</feature>
<evidence type="ECO:0000313" key="23">
    <source>
        <dbReference type="EMBL" id="SGY53642.1"/>
    </source>
</evidence>
<dbReference type="GO" id="GO:0008233">
    <property type="term" value="F:peptidase activity"/>
    <property type="evidence" value="ECO:0007669"/>
    <property type="project" value="UniProtKB-KW"/>
</dbReference>
<sequence length="932" mass="101081">MPAPDDTKPTPAPNDTKSVGPATTLVVPPPRPPTQAAAFAASDLLRNANGYQDWVFTLCSCLPSDVLGYLQSGVPHPSWPSSYVPLWDHYARASICAAVDPRMVLPVALRMRYGAVSAVDLLPVVARLFCPEPMPDSPDAFLQFRDRFDNDSRLLADSNVTTDSLLASHLLARMPPSLSAWRITFVNSQGTSGTLPPAADILDRIYWEIKARPAEAPAVTVATPQQRAPPGPCPNPKCRQLHWLAECPNTAWAAAFRARRASTGASLRGRKKGSPAVASPAIVEMPEPTTFTACLLATPSPFHKSTWLLDSGANHHMANNSTLFLTLRSCAGPPVAGVAGSLPSTGCGSVRILTPAGPFVATDVLLVPSLPCNLLSFRRLDRLGFSISFGSGCAKISNSSGTVVATAQAIANDLYALNVAPSPCMPNALLATPHRVSLLTMHRRFAHLPVAQLKNVVQKGLVTGVDWVYSEDEVRSFNCDACLASKAHTLPFACSTSIAHCYMLVIVDDYTRKHWCILLTYKSDVFHHLRDWILEVENTTDDRVKTICSDNGGEFTLRNFVDFCLTKGIRRKLTILYTPQQNGHVERTNWTIKEGILVLLYSAGADTCLWAKAARYFVHCKNLMPHAGICGAIPDARWHGVAPDISSLRAFGCRAWHCLPSVKRTNLDPKAVPLIFVGLNDHAKVYRLFDPATCKILLSCSVVFCESEFRGENWAVRTNGGLPCVRRRSAYASRQPQRPKPYLRAAPRAPLDLMRLESNLVPFTLLSSLTGSESKLKGSNEVKGTRLLSSLTGSESKLKGSNGVIRRRRKTTKRTKVKRRPWRRAQPVATTHTGATPLPVAADIYPDQVDHSEPLLVAPPRSLAPRAELPGPAPAASDQGLRRPSPARDLPDQDSRAPPASDQGSSDSAISTPCPSPRPVAPHPLPAPPSPT</sequence>
<feature type="compositionally biased region" description="Pro residues" evidence="21">
    <location>
        <begin position="914"/>
        <end position="932"/>
    </location>
</feature>
<keyword evidence="7" id="KW-0479">Metal-binding</keyword>
<evidence type="ECO:0000256" key="8">
    <source>
        <dbReference type="ARBA" id="ARBA00022741"/>
    </source>
</evidence>
<dbReference type="Pfam" id="PF00665">
    <property type="entry name" value="rve"/>
    <property type="match status" value="1"/>
</dbReference>
<dbReference type="GO" id="GO:0003723">
    <property type="term" value="F:RNA binding"/>
    <property type="evidence" value="ECO:0007669"/>
    <property type="project" value="UniProtKB-KW"/>
</dbReference>
<accession>A0A2X0M983</accession>
<dbReference type="Pfam" id="PF22936">
    <property type="entry name" value="Pol_BBD"/>
    <property type="match status" value="1"/>
</dbReference>
<comment type="catalytic activity">
    <reaction evidence="19">
        <text>DNA(n) + a 2'-deoxyribonucleoside 5'-triphosphate = DNA(n+1) + diphosphate</text>
        <dbReference type="Rhea" id="RHEA:22508"/>
        <dbReference type="Rhea" id="RHEA-COMP:17339"/>
        <dbReference type="Rhea" id="RHEA-COMP:17340"/>
        <dbReference type="ChEBI" id="CHEBI:33019"/>
        <dbReference type="ChEBI" id="CHEBI:61560"/>
        <dbReference type="ChEBI" id="CHEBI:173112"/>
        <dbReference type="EC" id="2.7.7.49"/>
    </reaction>
</comment>
<dbReference type="GO" id="GO:0003964">
    <property type="term" value="F:RNA-directed DNA polymerase activity"/>
    <property type="evidence" value="ECO:0007669"/>
    <property type="project" value="UniProtKB-KW"/>
</dbReference>